<dbReference type="PANTHER" id="PTHR48051:SF1">
    <property type="entry name" value="RAS SUPPRESSOR PROTEIN 1"/>
    <property type="match status" value="1"/>
</dbReference>
<evidence type="ECO:0000313" key="4">
    <source>
        <dbReference type="Proteomes" id="UP000298663"/>
    </source>
</evidence>
<dbReference type="Gene3D" id="3.80.10.10">
    <property type="entry name" value="Ribonuclease Inhibitor"/>
    <property type="match status" value="1"/>
</dbReference>
<keyword evidence="2" id="KW-0677">Repeat</keyword>
<reference evidence="3 4" key="1">
    <citation type="journal article" date="2015" name="Genome Biol.">
        <title>Comparative genomics of Steinernema reveals deeply conserved gene regulatory networks.</title>
        <authorList>
            <person name="Dillman A.R."/>
            <person name="Macchietto M."/>
            <person name="Porter C.F."/>
            <person name="Rogers A."/>
            <person name="Williams B."/>
            <person name="Antoshechkin I."/>
            <person name="Lee M.M."/>
            <person name="Goodwin Z."/>
            <person name="Lu X."/>
            <person name="Lewis E.E."/>
            <person name="Goodrich-Blair H."/>
            <person name="Stock S.P."/>
            <person name="Adams B.J."/>
            <person name="Sternberg P.W."/>
            <person name="Mortazavi A."/>
        </authorList>
    </citation>
    <scope>NUCLEOTIDE SEQUENCE [LARGE SCALE GENOMIC DNA]</scope>
    <source>
        <strain evidence="3 4">ALL</strain>
    </source>
</reference>
<dbReference type="GO" id="GO:0005737">
    <property type="term" value="C:cytoplasm"/>
    <property type="evidence" value="ECO:0007669"/>
    <property type="project" value="TreeGrafter"/>
</dbReference>
<keyword evidence="4" id="KW-1185">Reference proteome</keyword>
<dbReference type="OrthoDB" id="67933at2759"/>
<dbReference type="STRING" id="34508.A0A4U5N4W0"/>
<dbReference type="InterPro" id="IPR032675">
    <property type="entry name" value="LRR_dom_sf"/>
</dbReference>
<dbReference type="SUPFAM" id="SSF52058">
    <property type="entry name" value="L domain-like"/>
    <property type="match status" value="1"/>
</dbReference>
<evidence type="ECO:0000256" key="2">
    <source>
        <dbReference type="ARBA" id="ARBA00022737"/>
    </source>
</evidence>
<gene>
    <name evidence="3" type="ORF">L596_018405</name>
</gene>
<sequence length="174" mass="19724">MPNNKLLFWPEIAECVDKARCESVLQADNIEDLLQRDPPVPDEEIQQILFHKSSPINFVKWKGLPLLGLSPLISNLTSLTQLVLEDNSLKTIPDEIGLCKSLKMADFTRNQLTKLPATMKDLVHLESLIVTNNETGFSPDTSEYLTRRERPVVPRFPDIPPFPCLADDFLKITL</sequence>
<comment type="caution">
    <text evidence="3">The sequence shown here is derived from an EMBL/GenBank/DDBJ whole genome shotgun (WGS) entry which is preliminary data.</text>
</comment>
<dbReference type="Proteomes" id="UP000298663">
    <property type="component" value="Unassembled WGS sequence"/>
</dbReference>
<keyword evidence="1" id="KW-0433">Leucine-rich repeat</keyword>
<dbReference type="PROSITE" id="PS51450">
    <property type="entry name" value="LRR"/>
    <property type="match status" value="1"/>
</dbReference>
<dbReference type="InterPro" id="IPR050216">
    <property type="entry name" value="LRR_domain-containing"/>
</dbReference>
<name>A0A4U5N4W0_STECR</name>
<evidence type="ECO:0000256" key="1">
    <source>
        <dbReference type="ARBA" id="ARBA00022614"/>
    </source>
</evidence>
<dbReference type="InterPro" id="IPR001611">
    <property type="entry name" value="Leu-rich_rpt"/>
</dbReference>
<dbReference type="EMBL" id="AZBU02000005">
    <property type="protein sequence ID" value="TKR77430.1"/>
    <property type="molecule type" value="Genomic_DNA"/>
</dbReference>
<evidence type="ECO:0000313" key="3">
    <source>
        <dbReference type="EMBL" id="TKR77430.1"/>
    </source>
</evidence>
<proteinExistence type="predicted"/>
<reference evidence="3 4" key="2">
    <citation type="journal article" date="2019" name="G3 (Bethesda)">
        <title>Hybrid Assembly of the Genome of the Entomopathogenic Nematode Steinernema carpocapsae Identifies the X-Chromosome.</title>
        <authorList>
            <person name="Serra L."/>
            <person name="Macchietto M."/>
            <person name="Macias-Munoz A."/>
            <person name="McGill C.J."/>
            <person name="Rodriguez I.M."/>
            <person name="Rodriguez B."/>
            <person name="Murad R."/>
            <person name="Mortazavi A."/>
        </authorList>
    </citation>
    <scope>NUCLEOTIDE SEQUENCE [LARGE SCALE GENOMIC DNA]</scope>
    <source>
        <strain evidence="3 4">ALL</strain>
    </source>
</reference>
<organism evidence="3 4">
    <name type="scientific">Steinernema carpocapsae</name>
    <name type="common">Entomopathogenic nematode</name>
    <dbReference type="NCBI Taxonomy" id="34508"/>
    <lineage>
        <taxon>Eukaryota</taxon>
        <taxon>Metazoa</taxon>
        <taxon>Ecdysozoa</taxon>
        <taxon>Nematoda</taxon>
        <taxon>Chromadorea</taxon>
        <taxon>Rhabditida</taxon>
        <taxon>Tylenchina</taxon>
        <taxon>Panagrolaimomorpha</taxon>
        <taxon>Strongyloidoidea</taxon>
        <taxon>Steinernematidae</taxon>
        <taxon>Steinernema</taxon>
    </lineage>
</organism>
<protein>
    <submittedName>
        <fullName evidence="3">Uncharacterized protein</fullName>
    </submittedName>
</protein>
<dbReference type="Pfam" id="PF13855">
    <property type="entry name" value="LRR_8"/>
    <property type="match status" value="1"/>
</dbReference>
<accession>A0A4U5N4W0</accession>
<dbReference type="AlphaFoldDB" id="A0A4U5N4W0"/>
<dbReference type="PANTHER" id="PTHR48051">
    <property type="match status" value="1"/>
</dbReference>